<dbReference type="GO" id="GO:0045476">
    <property type="term" value="P:nurse cell apoptotic process"/>
    <property type="evidence" value="ECO:0007669"/>
    <property type="project" value="UniProtKB-ARBA"/>
</dbReference>
<dbReference type="AlphaFoldDB" id="A0A7R8CF74"/>
<evidence type="ECO:0000256" key="3">
    <source>
        <dbReference type="ARBA" id="ARBA00022902"/>
    </source>
</evidence>
<dbReference type="InterPro" id="IPR000210">
    <property type="entry name" value="BTB/POZ_dom"/>
</dbReference>
<dbReference type="PANTHER" id="PTHR23110:SF111">
    <property type="entry name" value="LONGITUDINALS LACKING PROTEIN, ISOFORMS F_I_K_T"/>
    <property type="match status" value="1"/>
</dbReference>
<gene>
    <name evidence="7" type="ORF">LSAA_2432</name>
</gene>
<keyword evidence="1" id="KW-0217">Developmental protein</keyword>
<dbReference type="GO" id="GO:0006357">
    <property type="term" value="P:regulation of transcription by RNA polymerase II"/>
    <property type="evidence" value="ECO:0007669"/>
    <property type="project" value="TreeGrafter"/>
</dbReference>
<dbReference type="GO" id="GO:0048813">
    <property type="term" value="P:dendrite morphogenesis"/>
    <property type="evidence" value="ECO:0007669"/>
    <property type="project" value="UniProtKB-ARBA"/>
</dbReference>
<keyword evidence="8" id="KW-1185">Reference proteome</keyword>
<evidence type="ECO:0000313" key="8">
    <source>
        <dbReference type="Proteomes" id="UP000675881"/>
    </source>
</evidence>
<dbReference type="PROSITE" id="PS50097">
    <property type="entry name" value="BTB"/>
    <property type="match status" value="1"/>
</dbReference>
<comment type="function">
    <text evidence="5">Putative transcription factor required for axon growth and guidance in the central and peripheral nervous systems. Repels CNS axons away from the midline by promoting the expression of the midline repellent sli and its receptor robo.</text>
</comment>
<dbReference type="Gene3D" id="3.30.710.10">
    <property type="entry name" value="Potassium Channel Kv1.1, Chain A"/>
    <property type="match status" value="1"/>
</dbReference>
<dbReference type="EMBL" id="HG994589">
    <property type="protein sequence ID" value="CAF2797475.1"/>
    <property type="molecule type" value="Genomic_DNA"/>
</dbReference>
<dbReference type="GO" id="GO:0007464">
    <property type="term" value="P:R3/R4 cell fate commitment"/>
    <property type="evidence" value="ECO:0007669"/>
    <property type="project" value="UniProtKB-ARBA"/>
</dbReference>
<dbReference type="CDD" id="cd18315">
    <property type="entry name" value="BTB_POZ_BAB-like"/>
    <property type="match status" value="1"/>
</dbReference>
<dbReference type="GO" id="GO:0035167">
    <property type="term" value="P:larval lymph gland hemopoiesis"/>
    <property type="evidence" value="ECO:0007669"/>
    <property type="project" value="UniProtKB-ARBA"/>
</dbReference>
<evidence type="ECO:0000256" key="1">
    <source>
        <dbReference type="ARBA" id="ARBA00022473"/>
    </source>
</evidence>
<name>A0A7R8CF74_LEPSM</name>
<evidence type="ECO:0000313" key="7">
    <source>
        <dbReference type="EMBL" id="CAF2797475.1"/>
    </source>
</evidence>
<evidence type="ECO:0000256" key="6">
    <source>
        <dbReference type="SAM" id="MobiDB-lite"/>
    </source>
</evidence>
<dbReference type="SMART" id="SM00225">
    <property type="entry name" value="BTB"/>
    <property type="match status" value="1"/>
</dbReference>
<dbReference type="GO" id="GO:0016199">
    <property type="term" value="P:axon midline choice point recognition"/>
    <property type="evidence" value="ECO:0007669"/>
    <property type="project" value="UniProtKB-ARBA"/>
</dbReference>
<feature type="region of interest" description="Disordered" evidence="6">
    <location>
        <begin position="142"/>
        <end position="163"/>
    </location>
</feature>
<organism evidence="7 8">
    <name type="scientific">Lepeophtheirus salmonis</name>
    <name type="common">Salmon louse</name>
    <name type="synonym">Caligus salmonis</name>
    <dbReference type="NCBI Taxonomy" id="72036"/>
    <lineage>
        <taxon>Eukaryota</taxon>
        <taxon>Metazoa</taxon>
        <taxon>Ecdysozoa</taxon>
        <taxon>Arthropoda</taxon>
        <taxon>Crustacea</taxon>
        <taxon>Multicrustacea</taxon>
        <taxon>Hexanauplia</taxon>
        <taxon>Copepoda</taxon>
        <taxon>Siphonostomatoida</taxon>
        <taxon>Caligidae</taxon>
        <taxon>Lepeophtheirus</taxon>
    </lineage>
</organism>
<reference evidence="7" key="1">
    <citation type="submission" date="2021-02" db="EMBL/GenBank/DDBJ databases">
        <authorList>
            <person name="Bekaert M."/>
        </authorList>
    </citation>
    <scope>NUCLEOTIDE SEQUENCE</scope>
    <source>
        <strain evidence="7">IoA-00</strain>
    </source>
</reference>
<dbReference type="GO" id="GO:0007526">
    <property type="term" value="P:larval somatic muscle development"/>
    <property type="evidence" value="ECO:0007669"/>
    <property type="project" value="UniProtKB-ARBA"/>
</dbReference>
<keyword evidence="2" id="KW-0221">Differentiation</keyword>
<dbReference type="PANTHER" id="PTHR23110">
    <property type="entry name" value="BTB DOMAIN TRANSCRIPTION FACTOR"/>
    <property type="match status" value="1"/>
</dbReference>
<evidence type="ECO:0000256" key="5">
    <source>
        <dbReference type="ARBA" id="ARBA00037382"/>
    </source>
</evidence>
<dbReference type="GO" id="GO:0008406">
    <property type="term" value="P:gonad development"/>
    <property type="evidence" value="ECO:0007669"/>
    <property type="project" value="UniProtKB-ARBA"/>
</dbReference>
<dbReference type="SUPFAM" id="SSF54695">
    <property type="entry name" value="POZ domain"/>
    <property type="match status" value="1"/>
</dbReference>
<protein>
    <submittedName>
        <fullName evidence="7">(salmon louse) hypothetical protein</fullName>
    </submittedName>
</protein>
<dbReference type="GO" id="GO:0045467">
    <property type="term" value="P:R7 cell development"/>
    <property type="evidence" value="ECO:0007669"/>
    <property type="project" value="UniProtKB-ARBA"/>
</dbReference>
<dbReference type="Pfam" id="PF00651">
    <property type="entry name" value="BTB"/>
    <property type="match status" value="1"/>
</dbReference>
<feature type="compositionally biased region" description="Polar residues" evidence="6">
    <location>
        <begin position="142"/>
        <end position="151"/>
    </location>
</feature>
<dbReference type="Proteomes" id="UP000675881">
    <property type="component" value="Chromosome 10"/>
</dbReference>
<keyword evidence="4" id="KW-0539">Nucleus</keyword>
<evidence type="ECO:0000256" key="4">
    <source>
        <dbReference type="ARBA" id="ARBA00023242"/>
    </source>
</evidence>
<sequence>METAYKIFNIYIAGKMGSSEMICLHSNDFESNLKSGFSQLRNDEDFFDVTLTCGSKHIKAHKMILSAYSSFFRSLIKSVPHTHPLLYMRGINFNHLESILSFMYNGEVYIKPHELDQFLSIAEELKVNGLMQHQSFNGANTLKRSLSSTDDTPVHEVKSESSSPLHLPDKRILIQNTVSTPITKVDEDSLIEDITTNRSNSMKEEPSNLDFQEPDDDQKIYDTSFQPECIENQNQETDPLALRYEVFDAKILKHVSDRDGNKMCSCLKCCFTCHCKRNVKKHIKGRHLFTGGISCEKFSELIGSTCSNGIIDVFHLNPG</sequence>
<keyword evidence="3" id="KW-0524">Neurogenesis</keyword>
<dbReference type="InterPro" id="IPR011333">
    <property type="entry name" value="SKP1/BTB/POZ_sf"/>
</dbReference>
<dbReference type="GO" id="GO:0005634">
    <property type="term" value="C:nucleus"/>
    <property type="evidence" value="ECO:0007669"/>
    <property type="project" value="UniProtKB-ARBA"/>
</dbReference>
<dbReference type="OrthoDB" id="7956040at2759"/>
<dbReference type="InterPro" id="IPR051095">
    <property type="entry name" value="Dros_DevTransReg"/>
</dbReference>
<proteinExistence type="predicted"/>
<evidence type="ECO:0000256" key="2">
    <source>
        <dbReference type="ARBA" id="ARBA00022782"/>
    </source>
</evidence>
<accession>A0A7R8CF74</accession>